<evidence type="ECO:0000313" key="1">
    <source>
        <dbReference type="EMBL" id="EQD78424.1"/>
    </source>
</evidence>
<gene>
    <name evidence="1" type="ORF">B1A_02264</name>
</gene>
<organism evidence="1">
    <name type="scientific">mine drainage metagenome</name>
    <dbReference type="NCBI Taxonomy" id="410659"/>
    <lineage>
        <taxon>unclassified sequences</taxon>
        <taxon>metagenomes</taxon>
        <taxon>ecological metagenomes</taxon>
    </lineage>
</organism>
<proteinExistence type="predicted"/>
<name>T1DAG4_9ZZZZ</name>
<dbReference type="AlphaFoldDB" id="T1DAG4"/>
<comment type="caution">
    <text evidence="1">The sequence shown here is derived from an EMBL/GenBank/DDBJ whole genome shotgun (WGS) entry which is preliminary data.</text>
</comment>
<accession>T1DAG4</accession>
<dbReference type="EMBL" id="AUZX01001689">
    <property type="protein sequence ID" value="EQD78424.1"/>
    <property type="molecule type" value="Genomic_DNA"/>
</dbReference>
<protein>
    <submittedName>
        <fullName evidence="1">Uncharacterized protein</fullName>
    </submittedName>
</protein>
<reference evidence="1" key="2">
    <citation type="journal article" date="2014" name="ISME J.">
        <title>Microbial stratification in low pH oxic and suboxic macroscopic growths along an acid mine drainage.</title>
        <authorList>
            <person name="Mendez-Garcia C."/>
            <person name="Mesa V."/>
            <person name="Sprenger R.R."/>
            <person name="Richter M."/>
            <person name="Diez M.S."/>
            <person name="Solano J."/>
            <person name="Bargiela R."/>
            <person name="Golyshina O.V."/>
            <person name="Manteca A."/>
            <person name="Ramos J.L."/>
            <person name="Gallego J.R."/>
            <person name="Llorente I."/>
            <person name="Martins Dos Santos V.A."/>
            <person name="Jensen O.N."/>
            <person name="Pelaez A.I."/>
            <person name="Sanchez J."/>
            <person name="Ferrer M."/>
        </authorList>
    </citation>
    <scope>NUCLEOTIDE SEQUENCE</scope>
</reference>
<sequence>MVITESGHQRELYESTNDENEKEFWRNSLVYITSIYERAIKIGGIHRIVNDNKHTPSSIFQSISDAFKIEKINNYHANGQIVIYDGKFNALVPEKMRSRKRF</sequence>
<reference evidence="1" key="1">
    <citation type="submission" date="2013-08" db="EMBL/GenBank/DDBJ databases">
        <authorList>
            <person name="Mendez C."/>
            <person name="Richter M."/>
            <person name="Ferrer M."/>
            <person name="Sanchez J."/>
        </authorList>
    </citation>
    <scope>NUCLEOTIDE SEQUENCE</scope>
</reference>
<dbReference type="Pfam" id="PF06245">
    <property type="entry name" value="DUF1015"/>
    <property type="match status" value="1"/>
</dbReference>
<dbReference type="InterPro" id="IPR008323">
    <property type="entry name" value="UCP033563"/>
</dbReference>